<name>A0A7R9AU04_TIMSH</name>
<accession>A0A7R9AU04</accession>
<reference evidence="1" key="1">
    <citation type="submission" date="2020-11" db="EMBL/GenBank/DDBJ databases">
        <authorList>
            <person name="Tran Van P."/>
        </authorList>
    </citation>
    <scope>NUCLEOTIDE SEQUENCE</scope>
</reference>
<organism evidence="1">
    <name type="scientific">Timema shepardi</name>
    <name type="common">Walking stick</name>
    <dbReference type="NCBI Taxonomy" id="629360"/>
    <lineage>
        <taxon>Eukaryota</taxon>
        <taxon>Metazoa</taxon>
        <taxon>Ecdysozoa</taxon>
        <taxon>Arthropoda</taxon>
        <taxon>Hexapoda</taxon>
        <taxon>Insecta</taxon>
        <taxon>Pterygota</taxon>
        <taxon>Neoptera</taxon>
        <taxon>Polyneoptera</taxon>
        <taxon>Phasmatodea</taxon>
        <taxon>Timematodea</taxon>
        <taxon>Timematoidea</taxon>
        <taxon>Timematidae</taxon>
        <taxon>Timema</taxon>
    </lineage>
</organism>
<sequence length="1031" mass="115400">MEVQERWIDTYKREDEHNMAFTMKRRTQFTLYTAANGQRGNGCLLKKIDRHRPIPRPRFHSIGTHQGGVCNAQRNFLKEETKKHKRREKKLFSPHMDKAKPEADVCVVTDIRTNERAAAVYKSEINDNMTPSICKIMVGTRALDKDDLCNRLEGFFLRFGEDSSLELTRQILAGAILREVVWFATPPLNIYKKGGRNRRKGRLENITNKGEGEVRDGRRSVSKLREGGTLLSIFFAGRPRGRASLWAGLDAASVKFVVFCESGGSEPAFAWRESEKPPPVHPTEIRTSISPSSAVGLNPTSALANYATEICVEGKWKTTVSTPDQDSNLDSLVYCESNTSDHVSTKAILIPGHRQHLGYHSVLRPIRAKLLHQLLQVERGRLSYCINCKDKEPRCMETRKMGQTGGIYINKIQLNFHKKGPYLTAGKVTGVFYFSILITLPDVTDYINAQLINKVISGQDTTSSPLARRNVGRAHLLDADDLVDTVQVGDDVESHLGALVLQLGEEQGEEMFDGADTTNRMVDARRQRLNSCVKIVFFPQINLESGIRSAPCDNIPATVELPYRAEPHDDRSQGALDMLVGVGDQVLDVRQHARHNDSLLLYLVQILTKVPDLVRRRSPDLCLREVLSQSQGLAVPSVQTVTYLCELVSNHVAHSPRGIAGALAQGGHDQLFHVILLEQRRDANASLHSQETHGILTTDTRRMTSACFGRLGTSSSNQKQLTCSSCARFTNIGIRSDLRYSTSTTRANSPSLLAAARRTMGVSSWHNGQAVPTFDTGPHSLIAHAEEPAGRRARGEPITGSESLNQRYKVPLKVSRAVLARDSAQTIHSFVPHYCLLDGGQGLQRGLRTVQTQNVVLQRVITRDGSNPLVSRIIALENTTSYHCYFLFFNPGRVSVDWTLVFNFVRSDYVEPKPPESILIRGPQNFDNINIESITLFDRRSGLFKTNQQTVHVVGAAHECGEGPELLREGQQDLILERDQFAARALHSQRQSDSRQLLDGVESELRQSTEVKHRRHSFDKWLQIIPHHWST</sequence>
<proteinExistence type="predicted"/>
<dbReference type="EMBL" id="OC001258">
    <property type="protein sequence ID" value="CAD7259518.1"/>
    <property type="molecule type" value="Genomic_DNA"/>
</dbReference>
<protein>
    <submittedName>
        <fullName evidence="1">Uncharacterized protein</fullName>
    </submittedName>
</protein>
<gene>
    <name evidence="1" type="ORF">TSIB3V08_LOCUS3723</name>
</gene>
<evidence type="ECO:0000313" key="1">
    <source>
        <dbReference type="EMBL" id="CAD7259518.1"/>
    </source>
</evidence>
<dbReference type="AlphaFoldDB" id="A0A7R9AU04"/>